<dbReference type="SUPFAM" id="SSF55729">
    <property type="entry name" value="Acyl-CoA N-acyltransferases (Nat)"/>
    <property type="match status" value="1"/>
</dbReference>
<comment type="caution">
    <text evidence="2">The sequence shown here is derived from an EMBL/GenBank/DDBJ whole genome shotgun (WGS) entry which is preliminary data.</text>
</comment>
<protein>
    <submittedName>
        <fullName evidence="2">GNAT family N-acetyltransferase</fullName>
    </submittedName>
</protein>
<sequence length="171" mass="19928">MVTLVKVNEEYKEEALEFKKEFFDCNETVINGSALFDQLSFDDWMDLVKKNENIETVSKDWAVSSVFFLMLESKIIGITEIRHSLTTPFLQEYAGHIGYSIRPSYRKKGYGTKLLSLAKDYCREIGLKEIRLGCYCDNVGSIRVIENNQGICIKKKEYLDGKLMYIYEIKW</sequence>
<dbReference type="EMBL" id="VUMM01000029">
    <property type="protein sequence ID" value="MSS02361.1"/>
    <property type="molecule type" value="Genomic_DNA"/>
</dbReference>
<evidence type="ECO:0000313" key="2">
    <source>
        <dbReference type="EMBL" id="MSS02361.1"/>
    </source>
</evidence>
<evidence type="ECO:0000259" key="1">
    <source>
        <dbReference type="PROSITE" id="PS51186"/>
    </source>
</evidence>
<dbReference type="InterPro" id="IPR000182">
    <property type="entry name" value="GNAT_dom"/>
</dbReference>
<feature type="domain" description="N-acetyltransferase" evidence="1">
    <location>
        <begin position="2"/>
        <end position="171"/>
    </location>
</feature>
<dbReference type="InterPro" id="IPR016181">
    <property type="entry name" value="Acyl_CoA_acyltransferase"/>
</dbReference>
<dbReference type="PANTHER" id="PTHR39173:SF1">
    <property type="entry name" value="ACETYLTRANSFERASE"/>
    <property type="match status" value="1"/>
</dbReference>
<dbReference type="Gene3D" id="3.40.630.30">
    <property type="match status" value="1"/>
</dbReference>
<keyword evidence="2" id="KW-0808">Transferase</keyword>
<dbReference type="Pfam" id="PF00583">
    <property type="entry name" value="Acetyltransf_1"/>
    <property type="match status" value="1"/>
</dbReference>
<dbReference type="AlphaFoldDB" id="A0A7X2T505"/>
<proteinExistence type="predicted"/>
<dbReference type="PROSITE" id="PS51186">
    <property type="entry name" value="GNAT"/>
    <property type="match status" value="1"/>
</dbReference>
<dbReference type="RefSeq" id="WP_154461489.1">
    <property type="nucleotide sequence ID" value="NZ_VUMM01000029.1"/>
</dbReference>
<dbReference type="GO" id="GO:0016747">
    <property type="term" value="F:acyltransferase activity, transferring groups other than amino-acyl groups"/>
    <property type="evidence" value="ECO:0007669"/>
    <property type="project" value="InterPro"/>
</dbReference>
<name>A0A7X2T505_9FIRM</name>
<dbReference type="PANTHER" id="PTHR39173">
    <property type="entry name" value="ACETYLTRANSFERASE"/>
    <property type="match status" value="1"/>
</dbReference>
<dbReference type="Proteomes" id="UP000470082">
    <property type="component" value="Unassembled WGS sequence"/>
</dbReference>
<dbReference type="CDD" id="cd04301">
    <property type="entry name" value="NAT_SF"/>
    <property type="match status" value="1"/>
</dbReference>
<keyword evidence="3" id="KW-1185">Reference proteome</keyword>
<gene>
    <name evidence="2" type="ORF">FYJ50_09720</name>
</gene>
<evidence type="ECO:0000313" key="3">
    <source>
        <dbReference type="Proteomes" id="UP000470082"/>
    </source>
</evidence>
<accession>A0A7X2T505</accession>
<organism evidence="2 3">
    <name type="scientific">Floccifex porci</name>
    <dbReference type="NCBI Taxonomy" id="2606629"/>
    <lineage>
        <taxon>Bacteria</taxon>
        <taxon>Bacillati</taxon>
        <taxon>Bacillota</taxon>
        <taxon>Erysipelotrichia</taxon>
        <taxon>Erysipelotrichales</taxon>
        <taxon>Erysipelotrichaceae</taxon>
        <taxon>Floccifex</taxon>
    </lineage>
</organism>
<reference evidence="2 3" key="1">
    <citation type="submission" date="2019-08" db="EMBL/GenBank/DDBJ databases">
        <title>In-depth cultivation of the pig gut microbiome towards novel bacterial diversity and tailored functional studies.</title>
        <authorList>
            <person name="Wylensek D."/>
            <person name="Hitch T.C.A."/>
            <person name="Clavel T."/>
        </authorList>
    </citation>
    <scope>NUCLEOTIDE SEQUENCE [LARGE SCALE GENOMIC DNA]</scope>
    <source>
        <strain evidence="2 3">LKV-178-WT-2G</strain>
    </source>
</reference>